<dbReference type="KEGG" id="ffa:FFWV33_07090"/>
<name>A0A2S1LC69_9FLAO</name>
<reference evidence="2 3" key="1">
    <citation type="submission" date="2017-04" db="EMBL/GenBank/DDBJ databases">
        <title>Compelte genome sequence of WV33.</title>
        <authorList>
            <person name="Lee P.C."/>
        </authorList>
    </citation>
    <scope>NUCLEOTIDE SEQUENCE [LARGE SCALE GENOMIC DNA]</scope>
    <source>
        <strain evidence="2 3">WV33</strain>
    </source>
</reference>
<dbReference type="Proteomes" id="UP000244527">
    <property type="component" value="Chromosome"/>
</dbReference>
<sequence length="192" mass="21871">MRKITFGLLLLLCGIAASAQEISVEEKMYGVELGIVKADVFYEFKLDRKWVLRTELAAELGSYSYFDWDGGITDGTIIPVSVVVEPRFYYGIDRRNRLGRNIAHNSSNFFSLKTSFSANRIPLYKTEDNSRIANNILAIPTFGIRRSFAKNFSYEFAFGLGLKYNIYSKSQSCNCDHLNNYADIQAKIGYNF</sequence>
<evidence type="ECO:0000313" key="3">
    <source>
        <dbReference type="Proteomes" id="UP000244527"/>
    </source>
</evidence>
<accession>A0A2S1LC69</accession>
<keyword evidence="3" id="KW-1185">Reference proteome</keyword>
<feature type="chain" id="PRO_5015441335" description="Outer membrane protein beta-barrel domain-containing protein" evidence="1">
    <location>
        <begin position="20"/>
        <end position="192"/>
    </location>
</feature>
<feature type="signal peptide" evidence="1">
    <location>
        <begin position="1"/>
        <end position="19"/>
    </location>
</feature>
<evidence type="ECO:0000313" key="2">
    <source>
        <dbReference type="EMBL" id="AWG21311.1"/>
    </source>
</evidence>
<keyword evidence="1" id="KW-0732">Signal</keyword>
<evidence type="ECO:0008006" key="4">
    <source>
        <dbReference type="Google" id="ProtNLM"/>
    </source>
</evidence>
<evidence type="ECO:0000256" key="1">
    <source>
        <dbReference type="SAM" id="SignalP"/>
    </source>
</evidence>
<organism evidence="2 3">
    <name type="scientific">Flavobacterium faecale</name>
    <dbReference type="NCBI Taxonomy" id="1355330"/>
    <lineage>
        <taxon>Bacteria</taxon>
        <taxon>Pseudomonadati</taxon>
        <taxon>Bacteroidota</taxon>
        <taxon>Flavobacteriia</taxon>
        <taxon>Flavobacteriales</taxon>
        <taxon>Flavobacteriaceae</taxon>
        <taxon>Flavobacterium</taxon>
    </lineage>
</organism>
<protein>
    <recommendedName>
        <fullName evidence="4">Outer membrane protein beta-barrel domain-containing protein</fullName>
    </recommendedName>
</protein>
<dbReference type="AlphaFoldDB" id="A0A2S1LC69"/>
<dbReference type="EMBL" id="CP020918">
    <property type="protein sequence ID" value="AWG21311.1"/>
    <property type="molecule type" value="Genomic_DNA"/>
</dbReference>
<dbReference type="OrthoDB" id="883248at2"/>
<proteinExistence type="predicted"/>
<dbReference type="RefSeq" id="WP_108740261.1">
    <property type="nucleotide sequence ID" value="NZ_CP020918.1"/>
</dbReference>
<gene>
    <name evidence="2" type="ORF">FFWV33_07090</name>
</gene>